<comment type="caution">
    <text evidence="2">The sequence shown here is derived from an EMBL/GenBank/DDBJ whole genome shotgun (WGS) entry which is preliminary data.</text>
</comment>
<accession>A0A8H8QG52</accession>
<protein>
    <submittedName>
        <fullName evidence="2">Uncharacterized protein</fullName>
    </submittedName>
</protein>
<dbReference type="EMBL" id="ULHB01000001">
    <property type="protein sequence ID" value="SYW73798.1"/>
    <property type="molecule type" value="Genomic_DNA"/>
</dbReference>
<dbReference type="Proteomes" id="UP000658997">
    <property type="component" value="Unassembled WGS sequence"/>
</dbReference>
<sequence length="279" mass="31073">MPPFTRSSCDPDTASDLGERFNPDPEVTNTPLSPSIDIETIIRTVTAQLSRMFEECFQHHSELSHYLDDFFGASEATASAAEPIKVLSLTAAALGFRLSRRKTVWDTTRLEILGPRRFVIHTDNENVQYGLLKGLIQDPTTQDLFHEIFSLCLKHHIDLHIVAVLQGKRGISEPPTSFVTDVKLSAHAAFLLWNGLATSTRSRSTTLCVDYAWFTSTTLHLPKPLPASTVVLIEWTGQHHSATKTYHLVKCNLAILKSWHIDLGLSTTAFDAARLARVL</sequence>
<proteinExistence type="predicted"/>
<organism evidence="2 3">
    <name type="scientific">Ustilago bromivora</name>
    <dbReference type="NCBI Taxonomy" id="307758"/>
    <lineage>
        <taxon>Eukaryota</taxon>
        <taxon>Fungi</taxon>
        <taxon>Dikarya</taxon>
        <taxon>Basidiomycota</taxon>
        <taxon>Ustilaginomycotina</taxon>
        <taxon>Ustilaginomycetes</taxon>
        <taxon>Ustilaginales</taxon>
        <taxon>Ustilaginaceae</taxon>
        <taxon>Ustilago</taxon>
    </lineage>
</organism>
<feature type="region of interest" description="Disordered" evidence="1">
    <location>
        <begin position="1"/>
        <end position="33"/>
    </location>
</feature>
<feature type="compositionally biased region" description="Polar residues" evidence="1">
    <location>
        <begin position="1"/>
        <end position="10"/>
    </location>
</feature>
<evidence type="ECO:0000313" key="3">
    <source>
        <dbReference type="Proteomes" id="UP000658997"/>
    </source>
</evidence>
<reference evidence="2" key="1">
    <citation type="submission" date="2018-08" db="EMBL/GenBank/DDBJ databases">
        <authorList>
            <person name="Guldener U."/>
        </authorList>
    </citation>
    <scope>NUCLEOTIDE SEQUENCE</scope>
    <source>
        <strain evidence="2">UB2</strain>
    </source>
</reference>
<gene>
    <name evidence="2" type="ORF">UBRO2_00073</name>
</gene>
<keyword evidence="3" id="KW-1185">Reference proteome</keyword>
<evidence type="ECO:0000256" key="1">
    <source>
        <dbReference type="SAM" id="MobiDB-lite"/>
    </source>
</evidence>
<evidence type="ECO:0000313" key="2">
    <source>
        <dbReference type="EMBL" id="SYW73798.1"/>
    </source>
</evidence>
<name>A0A8H8QG52_9BASI</name>
<dbReference type="AlphaFoldDB" id="A0A8H8QG52"/>